<dbReference type="Proteomes" id="UP000050640">
    <property type="component" value="Unplaced"/>
</dbReference>
<feature type="transmembrane region" description="Helical" evidence="5">
    <location>
        <begin position="12"/>
        <end position="35"/>
    </location>
</feature>
<feature type="transmembrane region" description="Helical" evidence="5">
    <location>
        <begin position="138"/>
        <end position="159"/>
    </location>
</feature>
<evidence type="ECO:0000259" key="6">
    <source>
        <dbReference type="PROSITE" id="PS50262"/>
    </source>
</evidence>
<evidence type="ECO:0000313" key="8">
    <source>
        <dbReference type="WBParaSite" id="EEL_0000605401-mRNA-1"/>
    </source>
</evidence>
<dbReference type="GO" id="GO:0016020">
    <property type="term" value="C:membrane"/>
    <property type="evidence" value="ECO:0007669"/>
    <property type="project" value="UniProtKB-SubCell"/>
</dbReference>
<feature type="domain" description="G-protein coupled receptors family 1 profile" evidence="6">
    <location>
        <begin position="103"/>
        <end position="262"/>
    </location>
</feature>
<evidence type="ECO:0000256" key="2">
    <source>
        <dbReference type="ARBA" id="ARBA00022692"/>
    </source>
</evidence>
<keyword evidence="2 5" id="KW-0812">Transmembrane</keyword>
<accession>A0A0R3RVC7</accession>
<evidence type="ECO:0000256" key="4">
    <source>
        <dbReference type="ARBA" id="ARBA00023136"/>
    </source>
</evidence>
<evidence type="ECO:0000256" key="3">
    <source>
        <dbReference type="ARBA" id="ARBA00022989"/>
    </source>
</evidence>
<evidence type="ECO:0000256" key="1">
    <source>
        <dbReference type="ARBA" id="ARBA00004370"/>
    </source>
</evidence>
<proteinExistence type="predicted"/>
<evidence type="ECO:0000313" key="7">
    <source>
        <dbReference type="Proteomes" id="UP000050640"/>
    </source>
</evidence>
<keyword evidence="4 5" id="KW-0472">Membrane</keyword>
<keyword evidence="3 5" id="KW-1133">Transmembrane helix</keyword>
<feature type="transmembrane region" description="Helical" evidence="5">
    <location>
        <begin position="105"/>
        <end position="126"/>
    </location>
</feature>
<keyword evidence="7" id="KW-1185">Reference proteome</keyword>
<dbReference type="InterPro" id="IPR017452">
    <property type="entry name" value="GPCR_Rhodpsn_7TM"/>
</dbReference>
<dbReference type="CDD" id="cd00637">
    <property type="entry name" value="7tm_classA_rhodopsin-like"/>
    <property type="match status" value="1"/>
</dbReference>
<dbReference type="SUPFAM" id="SSF81321">
    <property type="entry name" value="Family A G protein-coupled receptor-like"/>
    <property type="match status" value="1"/>
</dbReference>
<dbReference type="Gene3D" id="1.20.1070.10">
    <property type="entry name" value="Rhodopsin 7-helix transmembrane proteins"/>
    <property type="match status" value="2"/>
</dbReference>
<name>A0A0R3RVC7_9BILA</name>
<organism evidence="7 8">
    <name type="scientific">Elaeophora elaphi</name>
    <dbReference type="NCBI Taxonomy" id="1147741"/>
    <lineage>
        <taxon>Eukaryota</taxon>
        <taxon>Metazoa</taxon>
        <taxon>Ecdysozoa</taxon>
        <taxon>Nematoda</taxon>
        <taxon>Chromadorea</taxon>
        <taxon>Rhabditida</taxon>
        <taxon>Spirurina</taxon>
        <taxon>Spiruromorpha</taxon>
        <taxon>Filarioidea</taxon>
        <taxon>Onchocercidae</taxon>
        <taxon>Elaeophora</taxon>
    </lineage>
</organism>
<evidence type="ECO:0000256" key="5">
    <source>
        <dbReference type="SAM" id="Phobius"/>
    </source>
</evidence>
<feature type="transmembrane region" description="Helical" evidence="5">
    <location>
        <begin position="197"/>
        <end position="215"/>
    </location>
</feature>
<comment type="subcellular location">
    <subcellularLocation>
        <location evidence="1">Membrane</location>
    </subcellularLocation>
</comment>
<dbReference type="AlphaFoldDB" id="A0A0R3RVC7"/>
<reference evidence="8" key="1">
    <citation type="submission" date="2017-02" db="UniProtKB">
        <authorList>
            <consortium name="WormBaseParasite"/>
        </authorList>
    </citation>
    <scope>IDENTIFICATION</scope>
</reference>
<dbReference type="WBParaSite" id="EEL_0000605401-mRNA-1">
    <property type="protein sequence ID" value="EEL_0000605401-mRNA-1"/>
    <property type="gene ID" value="EEL_0000605401"/>
</dbReference>
<dbReference type="PROSITE" id="PS50262">
    <property type="entry name" value="G_PROTEIN_RECEP_F1_2"/>
    <property type="match status" value="1"/>
</dbReference>
<protein>
    <submittedName>
        <fullName evidence="8">G_PROTEIN_RECEP_F1_2 domain-containing protein</fullName>
    </submittedName>
</protein>
<sequence length="297" mass="35192">MLELFCNFVLSPVVILCDILGCLCIALNLFITTVIIKNRKRILKNIFYILVLHCSIVDLLRGCCLILWSLPHTLISNYTATYDQALLFNLSNYQFITMILRSCNLLTIFNLLIFTCNEFTVVHYPLFYRHRFRRPAHLFLMFCFPNFFDNFLQFCYGSIMRTIRRLRKENLMNEGRLRHVQDVNRTRRHYWRSHRMYKYKHVIVIGTVLFVYILFLLPYSGIQLIAILHITNIISVPSHFALIKWSLQVLTGVHAVCQPICYFRMAEFRHLAYFGGKIKQRNFSSRSPTHSNKPCKT</sequence>